<evidence type="ECO:0000256" key="2">
    <source>
        <dbReference type="ARBA" id="ARBA00004186"/>
    </source>
</evidence>
<evidence type="ECO:0000256" key="8">
    <source>
        <dbReference type="ARBA" id="ARBA00022701"/>
    </source>
</evidence>
<name>A0A9W9HMK6_9EURO</name>
<keyword evidence="15" id="KW-0131">Cell cycle</keyword>
<comment type="similarity">
    <text evidence="4">Belongs to the DASH complex SPC34 family.</text>
</comment>
<evidence type="ECO:0000256" key="15">
    <source>
        <dbReference type="ARBA" id="ARBA00023306"/>
    </source>
</evidence>
<evidence type="ECO:0000256" key="19">
    <source>
        <dbReference type="SAM" id="Coils"/>
    </source>
</evidence>
<evidence type="ECO:0000256" key="4">
    <source>
        <dbReference type="ARBA" id="ARBA00008491"/>
    </source>
</evidence>
<keyword evidence="11" id="KW-0995">Kinetochore</keyword>
<evidence type="ECO:0000256" key="17">
    <source>
        <dbReference type="ARBA" id="ARBA00044112"/>
    </source>
</evidence>
<evidence type="ECO:0000313" key="22">
    <source>
        <dbReference type="Proteomes" id="UP001149163"/>
    </source>
</evidence>
<gene>
    <name evidence="21" type="ORF">N7482_009421</name>
</gene>
<keyword evidence="22" id="KW-1185">Reference proteome</keyword>
<keyword evidence="7" id="KW-0132">Cell division</keyword>
<dbReference type="Proteomes" id="UP001149163">
    <property type="component" value="Unassembled WGS sequence"/>
</dbReference>
<keyword evidence="5" id="KW-0158">Chromosome</keyword>
<keyword evidence="16" id="KW-0137">Centromere</keyword>
<evidence type="ECO:0000313" key="21">
    <source>
        <dbReference type="EMBL" id="KAJ5152943.1"/>
    </source>
</evidence>
<dbReference type="GO" id="GO:0005876">
    <property type="term" value="C:spindle microtubule"/>
    <property type="evidence" value="ECO:0007669"/>
    <property type="project" value="InterPro"/>
</dbReference>
<evidence type="ECO:0000256" key="7">
    <source>
        <dbReference type="ARBA" id="ARBA00022618"/>
    </source>
</evidence>
<protein>
    <recommendedName>
        <fullName evidence="17">DASH complex subunit SPC34</fullName>
    </recommendedName>
    <alternativeName>
        <fullName evidence="18">Outer kinetochore protein SPC34</fullName>
    </alternativeName>
</protein>
<feature type="coiled-coil region" evidence="19">
    <location>
        <begin position="233"/>
        <end position="260"/>
    </location>
</feature>
<accession>A0A9W9HMK6</accession>
<dbReference type="GO" id="GO:0051301">
    <property type="term" value="P:cell division"/>
    <property type="evidence" value="ECO:0007669"/>
    <property type="project" value="UniProtKB-KW"/>
</dbReference>
<dbReference type="InterPro" id="IPR013966">
    <property type="entry name" value="Spc34"/>
</dbReference>
<dbReference type="AlphaFoldDB" id="A0A9W9HMK6"/>
<feature type="region of interest" description="Disordered" evidence="20">
    <location>
        <begin position="79"/>
        <end position="103"/>
    </location>
</feature>
<comment type="caution">
    <text evidence="21">The sequence shown here is derived from an EMBL/GenBank/DDBJ whole genome shotgun (WGS) entry which is preliminary data.</text>
</comment>
<keyword evidence="6" id="KW-0963">Cytoplasm</keyword>
<dbReference type="GeneID" id="81430721"/>
<evidence type="ECO:0000256" key="5">
    <source>
        <dbReference type="ARBA" id="ARBA00022454"/>
    </source>
</evidence>
<evidence type="ECO:0000256" key="10">
    <source>
        <dbReference type="ARBA" id="ARBA00022829"/>
    </source>
</evidence>
<dbReference type="Pfam" id="PF08657">
    <property type="entry name" value="DASH_Spc34"/>
    <property type="match status" value="2"/>
</dbReference>
<evidence type="ECO:0000256" key="1">
    <source>
        <dbReference type="ARBA" id="ARBA00004123"/>
    </source>
</evidence>
<keyword evidence="14" id="KW-0539">Nucleus</keyword>
<keyword evidence="12 19" id="KW-0175">Coiled coil</keyword>
<keyword evidence="8" id="KW-0493">Microtubule</keyword>
<evidence type="ECO:0000256" key="11">
    <source>
        <dbReference type="ARBA" id="ARBA00022838"/>
    </source>
</evidence>
<evidence type="ECO:0000256" key="16">
    <source>
        <dbReference type="ARBA" id="ARBA00023328"/>
    </source>
</evidence>
<keyword evidence="13" id="KW-0206">Cytoskeleton</keyword>
<proteinExistence type="inferred from homology"/>
<reference evidence="21" key="2">
    <citation type="journal article" date="2023" name="IMA Fungus">
        <title>Comparative genomic study of the Penicillium genus elucidates a diverse pangenome and 15 lateral gene transfer events.</title>
        <authorList>
            <person name="Petersen C."/>
            <person name="Sorensen T."/>
            <person name="Nielsen M.R."/>
            <person name="Sondergaard T.E."/>
            <person name="Sorensen J.L."/>
            <person name="Fitzpatrick D.A."/>
            <person name="Frisvad J.C."/>
            <person name="Nielsen K.L."/>
        </authorList>
    </citation>
    <scope>NUCLEOTIDE SEQUENCE</scope>
    <source>
        <strain evidence="21">IBT 26290</strain>
    </source>
</reference>
<feature type="region of interest" description="Disordered" evidence="20">
    <location>
        <begin position="210"/>
        <end position="233"/>
    </location>
</feature>
<evidence type="ECO:0000256" key="6">
    <source>
        <dbReference type="ARBA" id="ARBA00022490"/>
    </source>
</evidence>
<keyword evidence="10" id="KW-0159">Chromosome partition</keyword>
<sequence>MPLLDSHLEQIALSSAAISELPSVLIILQSIFRPTHQAIYSRFPPPRIFTNALLGSHEITALIRDTEVHERALFQVDSSTKAHGAQRRATRRGTTFPAESDNESMASRIYSARNNRNQSAVARVLGSDMMEEIKRSAGSSIRGPRGEVNIEVLLRGAEILCNVYPVAGAQEKIASLRYRHEMIAESIAQLEDRVAANTAELEQMRHSYGDDEDYYAPASSSQPDPPDVTDEDIERELAEIRELERRKRTLEERVTGMDRDLGGLIG</sequence>
<evidence type="ECO:0000256" key="12">
    <source>
        <dbReference type="ARBA" id="ARBA00023054"/>
    </source>
</evidence>
<evidence type="ECO:0000256" key="18">
    <source>
        <dbReference type="ARBA" id="ARBA00044346"/>
    </source>
</evidence>
<dbReference type="RefSeq" id="XP_056539251.1">
    <property type="nucleotide sequence ID" value="XM_056691545.1"/>
</dbReference>
<reference evidence="21" key="1">
    <citation type="submission" date="2022-11" db="EMBL/GenBank/DDBJ databases">
        <authorList>
            <person name="Petersen C."/>
        </authorList>
    </citation>
    <scope>NUCLEOTIDE SEQUENCE</scope>
    <source>
        <strain evidence="21">IBT 26290</strain>
    </source>
</reference>
<dbReference type="GO" id="GO:0042729">
    <property type="term" value="C:DASH complex"/>
    <property type="evidence" value="ECO:0007669"/>
    <property type="project" value="InterPro"/>
</dbReference>
<evidence type="ECO:0000256" key="3">
    <source>
        <dbReference type="ARBA" id="ARBA00004629"/>
    </source>
</evidence>
<comment type="subcellular location">
    <subcellularLocation>
        <location evidence="3">Chromosome</location>
        <location evidence="3">Centromere</location>
        <location evidence="3">Kinetochore</location>
    </subcellularLocation>
    <subcellularLocation>
        <location evidence="2">Cytoplasm</location>
        <location evidence="2">Cytoskeleton</location>
        <location evidence="2">Spindle</location>
    </subcellularLocation>
    <subcellularLocation>
        <location evidence="1">Nucleus</location>
    </subcellularLocation>
</comment>
<evidence type="ECO:0000256" key="9">
    <source>
        <dbReference type="ARBA" id="ARBA00022776"/>
    </source>
</evidence>
<dbReference type="EMBL" id="JAPQKN010000007">
    <property type="protein sequence ID" value="KAJ5152943.1"/>
    <property type="molecule type" value="Genomic_DNA"/>
</dbReference>
<organism evidence="21 22">
    <name type="scientific">Penicillium canariense</name>
    <dbReference type="NCBI Taxonomy" id="189055"/>
    <lineage>
        <taxon>Eukaryota</taxon>
        <taxon>Fungi</taxon>
        <taxon>Dikarya</taxon>
        <taxon>Ascomycota</taxon>
        <taxon>Pezizomycotina</taxon>
        <taxon>Eurotiomycetes</taxon>
        <taxon>Eurotiomycetidae</taxon>
        <taxon>Eurotiales</taxon>
        <taxon>Aspergillaceae</taxon>
        <taxon>Penicillium</taxon>
    </lineage>
</organism>
<keyword evidence="9" id="KW-0498">Mitosis</keyword>
<evidence type="ECO:0000256" key="13">
    <source>
        <dbReference type="ARBA" id="ARBA00023212"/>
    </source>
</evidence>
<dbReference type="OrthoDB" id="10016597at2759"/>
<dbReference type="GO" id="GO:0008608">
    <property type="term" value="P:attachment of spindle microtubules to kinetochore"/>
    <property type="evidence" value="ECO:0007669"/>
    <property type="project" value="InterPro"/>
</dbReference>
<evidence type="ECO:0000256" key="14">
    <source>
        <dbReference type="ARBA" id="ARBA00023242"/>
    </source>
</evidence>
<evidence type="ECO:0000256" key="20">
    <source>
        <dbReference type="SAM" id="MobiDB-lite"/>
    </source>
</evidence>